<evidence type="ECO:0000313" key="3">
    <source>
        <dbReference type="Proteomes" id="UP000177701"/>
    </source>
</evidence>
<organism evidence="2 3">
    <name type="scientific">Candidatus Sediminicultor quintus</name>
    <dbReference type="NCBI Taxonomy" id="1797291"/>
    <lineage>
        <taxon>Bacteria</taxon>
        <taxon>Pseudomonadati</taxon>
        <taxon>Atribacterota</taxon>
        <taxon>Candidatus Phoenicimicrobiia</taxon>
        <taxon>Candidatus Pheonicimicrobiales</taxon>
        <taxon>Candidatus Phoenicimicrobiaceae</taxon>
        <taxon>Candidatus Sediminicultor</taxon>
    </lineage>
</organism>
<comment type="caution">
    <text evidence="2">The sequence shown here is derived from an EMBL/GenBank/DDBJ whole genome shotgun (WGS) entry which is preliminary data.</text>
</comment>
<dbReference type="InterPro" id="IPR007272">
    <property type="entry name" value="Sulf_transp_TsuA/YedE"/>
</dbReference>
<dbReference type="STRING" id="1797291.A2V47_03305"/>
<reference evidence="2 3" key="1">
    <citation type="journal article" date="2016" name="Nat. Commun.">
        <title>Thousands of microbial genomes shed light on interconnected biogeochemical processes in an aquifer system.</title>
        <authorList>
            <person name="Anantharaman K."/>
            <person name="Brown C.T."/>
            <person name="Hug L.A."/>
            <person name="Sharon I."/>
            <person name="Castelle C.J."/>
            <person name="Probst A.J."/>
            <person name="Thomas B.C."/>
            <person name="Singh A."/>
            <person name="Wilkins M.J."/>
            <person name="Karaoz U."/>
            <person name="Brodie E.L."/>
            <person name="Williams K.H."/>
            <person name="Hubbard S.S."/>
            <person name="Banfield J.F."/>
        </authorList>
    </citation>
    <scope>NUCLEOTIDE SEQUENCE [LARGE SCALE GENOMIC DNA]</scope>
</reference>
<dbReference type="Pfam" id="PF04143">
    <property type="entry name" value="Sulf_transp"/>
    <property type="match status" value="1"/>
</dbReference>
<proteinExistence type="predicted"/>
<protein>
    <submittedName>
        <fullName evidence="2">YeeE/YedE family protein</fullName>
    </submittedName>
</protein>
<dbReference type="EMBL" id="MEYH01000104">
    <property type="protein sequence ID" value="OGD13671.1"/>
    <property type="molecule type" value="Genomic_DNA"/>
</dbReference>
<gene>
    <name evidence="2" type="ORF">A2V47_03305</name>
</gene>
<evidence type="ECO:0000256" key="1">
    <source>
        <dbReference type="SAM" id="Phobius"/>
    </source>
</evidence>
<feature type="transmembrane region" description="Helical" evidence="1">
    <location>
        <begin position="87"/>
        <end position="110"/>
    </location>
</feature>
<name>A0A1F5A539_9BACT</name>
<evidence type="ECO:0000313" key="2">
    <source>
        <dbReference type="EMBL" id="OGD13671.1"/>
    </source>
</evidence>
<keyword evidence="1" id="KW-0812">Transmembrane</keyword>
<feature type="transmembrane region" description="Helical" evidence="1">
    <location>
        <begin position="12"/>
        <end position="28"/>
    </location>
</feature>
<keyword evidence="1" id="KW-1133">Transmembrane helix</keyword>
<feature type="transmembrane region" description="Helical" evidence="1">
    <location>
        <begin position="159"/>
        <end position="179"/>
    </location>
</feature>
<feature type="transmembrane region" description="Helical" evidence="1">
    <location>
        <begin position="49"/>
        <end position="67"/>
    </location>
</feature>
<feature type="transmembrane region" description="Helical" evidence="1">
    <location>
        <begin position="117"/>
        <end position="139"/>
    </location>
</feature>
<dbReference type="AlphaFoldDB" id="A0A1F5A539"/>
<accession>A0A1F5A539</accession>
<keyword evidence="1" id="KW-0472">Membrane</keyword>
<dbReference type="Proteomes" id="UP000177701">
    <property type="component" value="Unassembled WGS sequence"/>
</dbReference>
<sequence>MLKNLHLKKQTQLIFGLLMGIIFGFLLQKGGAGKYDIILGQLLLKDFTVIKIMLSAVVIGMIGIYILKGLGLAQLHPKPGSIGMTVVGGLIFGVGFAVLGYCPGTISAAIGQGNLDALFGGLIGILIGSGIFAHLYPGLQGVLKKGWFGDITIPEYFKVNPWMVILPLCLVIILFFYWIESMGL</sequence>